<protein>
    <submittedName>
        <fullName evidence="2">Uncharacterized protein</fullName>
    </submittedName>
</protein>
<keyword evidence="3" id="KW-1185">Reference proteome</keyword>
<evidence type="ECO:0000313" key="3">
    <source>
        <dbReference type="Proteomes" id="UP001054837"/>
    </source>
</evidence>
<dbReference type="Proteomes" id="UP001054837">
    <property type="component" value="Unassembled WGS sequence"/>
</dbReference>
<gene>
    <name evidence="2" type="ORF">CDAR_567861</name>
</gene>
<feature type="region of interest" description="Disordered" evidence="1">
    <location>
        <begin position="21"/>
        <end position="41"/>
    </location>
</feature>
<organism evidence="2 3">
    <name type="scientific">Caerostris darwini</name>
    <dbReference type="NCBI Taxonomy" id="1538125"/>
    <lineage>
        <taxon>Eukaryota</taxon>
        <taxon>Metazoa</taxon>
        <taxon>Ecdysozoa</taxon>
        <taxon>Arthropoda</taxon>
        <taxon>Chelicerata</taxon>
        <taxon>Arachnida</taxon>
        <taxon>Araneae</taxon>
        <taxon>Araneomorphae</taxon>
        <taxon>Entelegynae</taxon>
        <taxon>Araneoidea</taxon>
        <taxon>Araneidae</taxon>
        <taxon>Caerostris</taxon>
    </lineage>
</organism>
<reference evidence="2 3" key="1">
    <citation type="submission" date="2021-06" db="EMBL/GenBank/DDBJ databases">
        <title>Caerostris darwini draft genome.</title>
        <authorList>
            <person name="Kono N."/>
            <person name="Arakawa K."/>
        </authorList>
    </citation>
    <scope>NUCLEOTIDE SEQUENCE [LARGE SCALE GENOMIC DNA]</scope>
</reference>
<feature type="compositionally biased region" description="Basic and acidic residues" evidence="1">
    <location>
        <begin position="24"/>
        <end position="33"/>
    </location>
</feature>
<evidence type="ECO:0000256" key="1">
    <source>
        <dbReference type="SAM" id="MobiDB-lite"/>
    </source>
</evidence>
<dbReference type="EMBL" id="BPLQ01008008">
    <property type="protein sequence ID" value="GIY34035.1"/>
    <property type="molecule type" value="Genomic_DNA"/>
</dbReference>
<comment type="caution">
    <text evidence="2">The sequence shown here is derived from an EMBL/GenBank/DDBJ whole genome shotgun (WGS) entry which is preliminary data.</text>
</comment>
<name>A0AAV4SIW2_9ARAC</name>
<sequence>MGERIERQGVKIKKKVRNPKKSCRREPLEDRRCQSSSVSHTRNPLGNIYVMGAILTAIEGAPFVGVQCSLATSVCIMEAFSSRRSPFGFLRLFFVPKERFLWMSSGTSLSNYLFLCHSPLLSLNRNRLCKRRPV</sequence>
<evidence type="ECO:0000313" key="2">
    <source>
        <dbReference type="EMBL" id="GIY34035.1"/>
    </source>
</evidence>
<accession>A0AAV4SIW2</accession>
<dbReference type="AlphaFoldDB" id="A0AAV4SIW2"/>
<proteinExistence type="predicted"/>